<dbReference type="Proteomes" id="UP000070589">
    <property type="component" value="Unassembled WGS sequence"/>
</dbReference>
<reference evidence="1 2" key="1">
    <citation type="journal article" date="2016" name="Sci. Rep.">
        <title>Metabolic traits of an uncultured archaeal lineage -MSBL1- from brine pools of the Red Sea.</title>
        <authorList>
            <person name="Mwirichia R."/>
            <person name="Alam I."/>
            <person name="Rashid M."/>
            <person name="Vinu M."/>
            <person name="Ba-Alawi W."/>
            <person name="Anthony Kamau A."/>
            <person name="Kamanda Ngugi D."/>
            <person name="Goker M."/>
            <person name="Klenk H.P."/>
            <person name="Bajic V."/>
            <person name="Stingl U."/>
        </authorList>
    </citation>
    <scope>NUCLEOTIDE SEQUENCE [LARGE SCALE GENOMIC DNA]</scope>
    <source>
        <strain evidence="1">SCGC-AAA259D14</strain>
    </source>
</reference>
<organism evidence="1 2">
    <name type="scientific">candidate division MSBL1 archaeon SCGC-AAA259D14</name>
    <dbReference type="NCBI Taxonomy" id="1698261"/>
    <lineage>
        <taxon>Archaea</taxon>
        <taxon>Methanobacteriati</taxon>
        <taxon>Methanobacteriota</taxon>
        <taxon>candidate division MSBL1</taxon>
    </lineage>
</organism>
<dbReference type="AlphaFoldDB" id="A0A133U7P3"/>
<comment type="caution">
    <text evidence="1">The sequence shown here is derived from an EMBL/GenBank/DDBJ whole genome shotgun (WGS) entry which is preliminary data.</text>
</comment>
<dbReference type="EMBL" id="LHXL01000010">
    <property type="protein sequence ID" value="KXA90213.1"/>
    <property type="molecule type" value="Genomic_DNA"/>
</dbReference>
<accession>A0A133U7P3</accession>
<protein>
    <submittedName>
        <fullName evidence="1">Uncharacterized protein</fullName>
    </submittedName>
</protein>
<proteinExistence type="predicted"/>
<evidence type="ECO:0000313" key="1">
    <source>
        <dbReference type="EMBL" id="KXA90213.1"/>
    </source>
</evidence>
<evidence type="ECO:0000313" key="2">
    <source>
        <dbReference type="Proteomes" id="UP000070589"/>
    </source>
</evidence>
<keyword evidence="2" id="KW-1185">Reference proteome</keyword>
<sequence>MKKMTEGDIWDCLEQQEGLERGELPIDEKIRIICHNIASVQSRLEDIEKRIGSMETAFDLKIEERKEEIERLKGSVLEYFETHDSAYVSEIAEDLNESVLNVMGAVNNLLDEGRLKESD</sequence>
<gene>
    <name evidence="1" type="ORF">AKJ62_01340</name>
</gene>
<name>A0A133U7P3_9EURY</name>